<protein>
    <submittedName>
        <fullName evidence="2">Uncharacterized protein</fullName>
    </submittedName>
</protein>
<evidence type="ECO:0000313" key="1">
    <source>
        <dbReference type="Proteomes" id="UP000887569"/>
    </source>
</evidence>
<reference evidence="2" key="1">
    <citation type="submission" date="2022-11" db="UniProtKB">
        <authorList>
            <consortium name="WormBaseParasite"/>
        </authorList>
    </citation>
    <scope>IDENTIFICATION</scope>
</reference>
<dbReference type="Proteomes" id="UP000887569">
    <property type="component" value="Unplaced"/>
</dbReference>
<dbReference type="AlphaFoldDB" id="A0A915BYR0"/>
<proteinExistence type="predicted"/>
<evidence type="ECO:0000313" key="2">
    <source>
        <dbReference type="WBParaSite" id="PgR071_g035_t01"/>
    </source>
</evidence>
<sequence>MDFPKDEIHSSKLFIWTSPRTRFTQASCSYGLPQGRDSLNQVVHMDFPKDEIHSTKLFIWTSPRTRFTQASCSYGLPQGLRMLAASNEKQRPNVHNDTMYRSN</sequence>
<dbReference type="WBParaSite" id="PgR071_g035_t01">
    <property type="protein sequence ID" value="PgR071_g035_t01"/>
    <property type="gene ID" value="PgR071_g035"/>
</dbReference>
<accession>A0A915BYR0</accession>
<name>A0A915BYR0_PARUN</name>
<keyword evidence="1" id="KW-1185">Reference proteome</keyword>
<organism evidence="1 2">
    <name type="scientific">Parascaris univalens</name>
    <name type="common">Nematode worm</name>
    <dbReference type="NCBI Taxonomy" id="6257"/>
    <lineage>
        <taxon>Eukaryota</taxon>
        <taxon>Metazoa</taxon>
        <taxon>Ecdysozoa</taxon>
        <taxon>Nematoda</taxon>
        <taxon>Chromadorea</taxon>
        <taxon>Rhabditida</taxon>
        <taxon>Spirurina</taxon>
        <taxon>Ascaridomorpha</taxon>
        <taxon>Ascaridoidea</taxon>
        <taxon>Ascarididae</taxon>
        <taxon>Parascaris</taxon>
    </lineage>
</organism>